<proteinExistence type="predicted"/>
<dbReference type="OrthoDB" id="60800at2759"/>
<dbReference type="SUPFAM" id="SSF50729">
    <property type="entry name" value="PH domain-like"/>
    <property type="match status" value="1"/>
</dbReference>
<name>A0A2P4XED7_9STRA</name>
<keyword evidence="4" id="KW-1185">Reference proteome</keyword>
<organism evidence="2 4">
    <name type="scientific">Phytophthora palmivora</name>
    <dbReference type="NCBI Taxonomy" id="4796"/>
    <lineage>
        <taxon>Eukaryota</taxon>
        <taxon>Sar</taxon>
        <taxon>Stramenopiles</taxon>
        <taxon>Oomycota</taxon>
        <taxon>Peronosporomycetes</taxon>
        <taxon>Peronosporales</taxon>
        <taxon>Peronosporaceae</taxon>
        <taxon>Phytophthora</taxon>
    </lineage>
</organism>
<evidence type="ECO:0000313" key="4">
    <source>
        <dbReference type="Proteomes" id="UP000237271"/>
    </source>
</evidence>
<dbReference type="EMBL" id="NCKW01011256">
    <property type="protein sequence ID" value="POM63913.1"/>
    <property type="molecule type" value="Genomic_DNA"/>
</dbReference>
<dbReference type="EMBL" id="NCKW01003457">
    <property type="protein sequence ID" value="POM76369.1"/>
    <property type="molecule type" value="Genomic_DNA"/>
</dbReference>
<accession>A0A2P4XED7</accession>
<dbReference type="Proteomes" id="UP000237271">
    <property type="component" value="Unassembled WGS sequence"/>
</dbReference>
<protein>
    <recommendedName>
        <fullName evidence="5">PH domain-containing protein</fullName>
    </recommendedName>
</protein>
<dbReference type="PROSITE" id="PS50096">
    <property type="entry name" value="IQ"/>
    <property type="match status" value="1"/>
</dbReference>
<comment type="caution">
    <text evidence="2">The sequence shown here is derived from an EMBL/GenBank/DDBJ whole genome shotgun (WGS) entry which is preliminary data.</text>
</comment>
<evidence type="ECO:0000256" key="1">
    <source>
        <dbReference type="SAM" id="MobiDB-lite"/>
    </source>
</evidence>
<reference evidence="2" key="2">
    <citation type="submission" date="2017-04" db="EMBL/GenBank/DDBJ databases">
        <authorList>
            <person name="Ali S."/>
            <person name="Shao J."/>
            <person name="Larry D.J."/>
            <person name="Kronmiller B."/>
            <person name="Shen D."/>
            <person name="Strem M.D."/>
            <person name="Melnick R.L."/>
            <person name="Guiltinan M.J."/>
            <person name="Tyler B.M."/>
            <person name="Meinhardt L.W."/>
            <person name="Bailey B.A."/>
        </authorList>
    </citation>
    <scope>NUCLEOTIDE SEQUENCE</scope>
    <source>
        <strain evidence="2">Sbr112.9</strain>
        <tissue evidence="2">Mycelia</tissue>
    </source>
</reference>
<sequence>MPSSVRPPRRPSEDVSNQANTPPLDVKKLSPSEPEQEQEFEMPGTPPVDEQSRRAWGQEALPANPRLTEARRLEEQEKLQSQERRAARDAAAIVTQRLVRCFLARRSLSKRLSAVGRPVELQITQVHGLEMLCDFRNIVSMFCNVRVLKKPFGPFMFHFSTDKSTNVNLPTWKDKFFVPLLSSKCDIVTTLIGVTNTGRLRFLGQAIAAMEPGWEHKRIFTAPLAKWKFPVEESIVGLHRFVQGTVELEITPISSRMPCKSGQFLLAPPITTRSRRSFSFWSRQVSSNGLIASPAAHTPKTPASASPSRKTVMTRWGVLTDTTFHLFDNTTAKLLISLDLAKLQIIKSNAQPKSDPSRLFPLKLYAKGTMYVLYVSSYAQQQSWEYKINLHRRELLIP</sequence>
<gene>
    <name evidence="2" type="ORF">PHPALM_20627</name>
    <name evidence="3" type="ORF">PHPALM_6394</name>
</gene>
<evidence type="ECO:0008006" key="5">
    <source>
        <dbReference type="Google" id="ProtNLM"/>
    </source>
</evidence>
<evidence type="ECO:0000313" key="2">
    <source>
        <dbReference type="EMBL" id="POM63913.1"/>
    </source>
</evidence>
<evidence type="ECO:0000313" key="3">
    <source>
        <dbReference type="EMBL" id="POM76369.1"/>
    </source>
</evidence>
<reference evidence="2 4" key="1">
    <citation type="journal article" date="2017" name="Genome Biol. Evol.">
        <title>Phytophthora megakarya and P. palmivora, closely related causal agents of cacao black pod rot, underwent increases in genome sizes and gene numbers by different mechanisms.</title>
        <authorList>
            <person name="Ali S.S."/>
            <person name="Shao J."/>
            <person name="Lary D.J."/>
            <person name="Kronmiller B."/>
            <person name="Shen D."/>
            <person name="Strem M.D."/>
            <person name="Amoako-Attah I."/>
            <person name="Akrofi A.Y."/>
            <person name="Begoude B.A."/>
            <person name="Ten Hoopen G.M."/>
            <person name="Coulibaly K."/>
            <person name="Kebe B.I."/>
            <person name="Melnick R.L."/>
            <person name="Guiltinan M.J."/>
            <person name="Tyler B.M."/>
            <person name="Meinhardt L.W."/>
            <person name="Bailey B.A."/>
        </authorList>
    </citation>
    <scope>NUCLEOTIDE SEQUENCE [LARGE SCALE GENOMIC DNA]</scope>
    <source>
        <strain evidence="4">sbr112.9</strain>
        <strain evidence="2">Sbr112.9</strain>
    </source>
</reference>
<dbReference type="AlphaFoldDB" id="A0A2P4XED7"/>
<feature type="region of interest" description="Disordered" evidence="1">
    <location>
        <begin position="1"/>
        <end position="70"/>
    </location>
</feature>